<protein>
    <submittedName>
        <fullName evidence="2">Uncharacterized protein</fullName>
    </submittedName>
</protein>
<keyword evidence="3" id="KW-1185">Reference proteome</keyword>
<organism evidence="2 3">
    <name type="scientific">Phialophora macrospora</name>
    <dbReference type="NCBI Taxonomy" id="1851006"/>
    <lineage>
        <taxon>Eukaryota</taxon>
        <taxon>Fungi</taxon>
        <taxon>Dikarya</taxon>
        <taxon>Ascomycota</taxon>
        <taxon>Pezizomycotina</taxon>
        <taxon>Eurotiomycetes</taxon>
        <taxon>Chaetothyriomycetidae</taxon>
        <taxon>Chaetothyriales</taxon>
        <taxon>Herpotrichiellaceae</taxon>
        <taxon>Phialophora</taxon>
    </lineage>
</organism>
<dbReference type="HOGENOM" id="CLU_2096579_0_0_1"/>
<evidence type="ECO:0000313" key="2">
    <source>
        <dbReference type="EMBL" id="KIW64689.1"/>
    </source>
</evidence>
<dbReference type="Proteomes" id="UP000054266">
    <property type="component" value="Unassembled WGS sequence"/>
</dbReference>
<dbReference type="EMBL" id="KN846961">
    <property type="protein sequence ID" value="KIW64689.1"/>
    <property type="molecule type" value="Genomic_DNA"/>
</dbReference>
<dbReference type="AlphaFoldDB" id="A0A0D2FXP3"/>
<name>A0A0D2FXP3_9EURO</name>
<gene>
    <name evidence="2" type="ORF">PV04_09607</name>
</gene>
<sequence length="116" mass="12295">MERDSSSHKTQSRVTRKLPMMGAYPVSWREVCLALDGADGATSQMENDDSHQQKQATVVDAAHFTNPTPCQGKDAEAPEGENGSARKTPCALAVGRPTPASVVHGAAPGVHVASRW</sequence>
<accession>A0A0D2FXP3</accession>
<proteinExistence type="predicted"/>
<feature type="region of interest" description="Disordered" evidence="1">
    <location>
        <begin position="66"/>
        <end position="87"/>
    </location>
</feature>
<evidence type="ECO:0000256" key="1">
    <source>
        <dbReference type="SAM" id="MobiDB-lite"/>
    </source>
</evidence>
<reference evidence="2 3" key="1">
    <citation type="submission" date="2015-01" db="EMBL/GenBank/DDBJ databases">
        <title>The Genome Sequence of Capronia semiimmersa CBS27337.</title>
        <authorList>
            <consortium name="The Broad Institute Genomics Platform"/>
            <person name="Cuomo C."/>
            <person name="de Hoog S."/>
            <person name="Gorbushina A."/>
            <person name="Stielow B."/>
            <person name="Teixiera M."/>
            <person name="Abouelleil A."/>
            <person name="Chapman S.B."/>
            <person name="Priest M."/>
            <person name="Young S.K."/>
            <person name="Wortman J."/>
            <person name="Nusbaum C."/>
            <person name="Birren B."/>
        </authorList>
    </citation>
    <scope>NUCLEOTIDE SEQUENCE [LARGE SCALE GENOMIC DNA]</scope>
    <source>
        <strain evidence="2 3">CBS 27337</strain>
    </source>
</reference>
<evidence type="ECO:0000313" key="3">
    <source>
        <dbReference type="Proteomes" id="UP000054266"/>
    </source>
</evidence>